<accession>A0A420E7E6</accession>
<dbReference type="AlphaFoldDB" id="A0A420E7E6"/>
<feature type="region of interest" description="Disordered" evidence="1">
    <location>
        <begin position="40"/>
        <end position="60"/>
    </location>
</feature>
<reference evidence="2 3" key="1">
    <citation type="submission" date="2018-09" db="EMBL/GenBank/DDBJ databases">
        <authorList>
            <person name="Wang Z."/>
        </authorList>
    </citation>
    <scope>NUCLEOTIDE SEQUENCE [LARGE SCALE GENOMIC DNA]</scope>
    <source>
        <strain evidence="2 3">ALS 81</strain>
    </source>
</reference>
<name>A0A420E7E6_9ALTE</name>
<evidence type="ECO:0008006" key="4">
    <source>
        <dbReference type="Google" id="ProtNLM"/>
    </source>
</evidence>
<dbReference type="RefSeq" id="WP_120356318.1">
    <property type="nucleotide sequence ID" value="NZ_RAQO01000009.1"/>
</dbReference>
<sequence length="60" mass="6131">MEISSQTTAQSMQVISAQLAQSQQKQEGAAVMELLASSEGSAPKVSNGPSNLGSTIDVHA</sequence>
<comment type="caution">
    <text evidence="2">The sequence shown here is derived from an EMBL/GenBank/DDBJ whole genome shotgun (WGS) entry which is preliminary data.</text>
</comment>
<dbReference type="Proteomes" id="UP000286482">
    <property type="component" value="Unassembled WGS sequence"/>
</dbReference>
<keyword evidence="3" id="KW-1185">Reference proteome</keyword>
<evidence type="ECO:0000256" key="1">
    <source>
        <dbReference type="SAM" id="MobiDB-lite"/>
    </source>
</evidence>
<evidence type="ECO:0000313" key="2">
    <source>
        <dbReference type="EMBL" id="RKF14507.1"/>
    </source>
</evidence>
<proteinExistence type="predicted"/>
<dbReference type="OrthoDB" id="9912430at2"/>
<protein>
    <recommendedName>
        <fullName evidence="4">Motility protein</fullName>
    </recommendedName>
</protein>
<organism evidence="2 3">
    <name type="scientific">Alginatibacterium sediminis</name>
    <dbReference type="NCBI Taxonomy" id="2164068"/>
    <lineage>
        <taxon>Bacteria</taxon>
        <taxon>Pseudomonadati</taxon>
        <taxon>Pseudomonadota</taxon>
        <taxon>Gammaproteobacteria</taxon>
        <taxon>Alteromonadales</taxon>
        <taxon>Alteromonadaceae</taxon>
        <taxon>Alginatibacterium</taxon>
    </lineage>
</organism>
<dbReference type="EMBL" id="RAQO01000009">
    <property type="protein sequence ID" value="RKF14507.1"/>
    <property type="molecule type" value="Genomic_DNA"/>
</dbReference>
<gene>
    <name evidence="2" type="ORF">DBZ36_17815</name>
</gene>
<evidence type="ECO:0000313" key="3">
    <source>
        <dbReference type="Proteomes" id="UP000286482"/>
    </source>
</evidence>